<dbReference type="RefSeq" id="XP_002647446.1">
    <property type="nucleotide sequence ID" value="XM_002647400.1"/>
</dbReference>
<dbReference type="AlphaFoldDB" id="A8X2F0"/>
<evidence type="ECO:0000313" key="2">
    <source>
        <dbReference type="EMBL" id="CAP26810.1"/>
    </source>
</evidence>
<dbReference type="WormBase" id="CBG06517">
    <property type="protein sequence ID" value="CBP49500"/>
    <property type="gene ID" value="WBGene00028781"/>
</dbReference>
<dbReference type="KEGG" id="cbr:CBG_06517"/>
<dbReference type="eggNOG" id="KOG0017">
    <property type="taxonomic scope" value="Eukaryota"/>
</dbReference>
<dbReference type="CTD" id="8589445"/>
<sequence length="390" mass="42119">LRPNGSVGCFNVLEGADVLHTVEVKVQGIKSTCQSHTHFYARDYDLQHQYSLRCAGAGSCVSAKCSKTTLQDTIEELSLDSRKSPGFTECFEGCGCVTCGGCFRCDSSCLFNRFYATTVDVTISIGSKVWNVGIHHGIPYKIPSTNVSVTITGFSTPPSPIHGATFIKRTDNSGREAFGYSQTTVASSGYPSKGLIGELQCATMDDASQFNCQFDKSLCTCMGQGTYVDCLCKRISLEDIVKRTSLPRRETDTIIRVHEGAVTTSAATTALVSLQLNFANQIIRRAAREGACKAASQEVVGCYSYSEGATAKTGVINEVFLYTSSADLNWDCEVSCGNGSSSITMRGQLQDQLRFEKKEYGTDREQSVIFDSIGTHLANAVTTVFGGLLK</sequence>
<keyword evidence="3" id="KW-1185">Reference proteome</keyword>
<dbReference type="InParanoid" id="A8X2F0"/>
<evidence type="ECO:0000313" key="4">
    <source>
        <dbReference type="WormBase" id="CBG06517"/>
    </source>
</evidence>
<accession>A8X2F0</accession>
<evidence type="ECO:0000259" key="1">
    <source>
        <dbReference type="Pfam" id="PF07245"/>
    </source>
</evidence>
<reference evidence="2 3" key="2">
    <citation type="journal article" date="2011" name="PLoS Genet.">
        <title>Caenorhabditis briggsae recombinant inbred line genotypes reveal inter-strain incompatibility and the evolution of recombination.</title>
        <authorList>
            <person name="Ross J.A."/>
            <person name="Koboldt D.C."/>
            <person name="Staisch J.E."/>
            <person name="Chamberlin H.M."/>
            <person name="Gupta B.P."/>
            <person name="Miller R.D."/>
            <person name="Baird S.E."/>
            <person name="Haag E.S."/>
        </authorList>
    </citation>
    <scope>NUCLEOTIDE SEQUENCE [LARGE SCALE GENOMIC DNA]</scope>
    <source>
        <strain evidence="2 3">AF16</strain>
    </source>
</reference>
<dbReference type="EMBL" id="HE601320">
    <property type="protein sequence ID" value="CAP26810.1"/>
    <property type="molecule type" value="Genomic_DNA"/>
</dbReference>
<evidence type="ECO:0000313" key="3">
    <source>
        <dbReference type="Proteomes" id="UP000008549"/>
    </source>
</evidence>
<dbReference type="HOGENOM" id="CLU_560482_0_0_1"/>
<dbReference type="Pfam" id="PF07245">
    <property type="entry name" value="Phlebovirus_G2"/>
    <property type="match status" value="1"/>
</dbReference>
<dbReference type="Proteomes" id="UP000008549">
    <property type="component" value="Unassembled WGS sequence"/>
</dbReference>
<reference evidence="2 3" key="1">
    <citation type="journal article" date="2003" name="PLoS Biol.">
        <title>The genome sequence of Caenorhabditis briggsae: a platform for comparative genomics.</title>
        <authorList>
            <person name="Stein L.D."/>
            <person name="Bao Z."/>
            <person name="Blasiar D."/>
            <person name="Blumenthal T."/>
            <person name="Brent M.R."/>
            <person name="Chen N."/>
            <person name="Chinwalla A."/>
            <person name="Clarke L."/>
            <person name="Clee C."/>
            <person name="Coghlan A."/>
            <person name="Coulson A."/>
            <person name="D'Eustachio P."/>
            <person name="Fitch D.H."/>
            <person name="Fulton L.A."/>
            <person name="Fulton R.E."/>
            <person name="Griffiths-Jones S."/>
            <person name="Harris T.W."/>
            <person name="Hillier L.W."/>
            <person name="Kamath R."/>
            <person name="Kuwabara P.E."/>
            <person name="Mardis E.R."/>
            <person name="Marra M.A."/>
            <person name="Miner T.L."/>
            <person name="Minx P."/>
            <person name="Mullikin J.C."/>
            <person name="Plumb R.W."/>
            <person name="Rogers J."/>
            <person name="Schein J.E."/>
            <person name="Sohrmann M."/>
            <person name="Spieth J."/>
            <person name="Stajich J.E."/>
            <person name="Wei C."/>
            <person name="Willey D."/>
            <person name="Wilson R.K."/>
            <person name="Durbin R."/>
            <person name="Waterston R.H."/>
        </authorList>
    </citation>
    <scope>NUCLEOTIDE SEQUENCE [LARGE SCALE GENOMIC DNA]</scope>
    <source>
        <strain evidence="2 3">AF16</strain>
    </source>
</reference>
<organism evidence="2 3">
    <name type="scientific">Caenorhabditis briggsae</name>
    <dbReference type="NCBI Taxonomy" id="6238"/>
    <lineage>
        <taxon>Eukaryota</taxon>
        <taxon>Metazoa</taxon>
        <taxon>Ecdysozoa</taxon>
        <taxon>Nematoda</taxon>
        <taxon>Chromadorea</taxon>
        <taxon>Rhabditida</taxon>
        <taxon>Rhabditina</taxon>
        <taxon>Rhabditomorpha</taxon>
        <taxon>Rhabditoidea</taxon>
        <taxon>Rhabditidae</taxon>
        <taxon>Peloderinae</taxon>
        <taxon>Caenorhabditis</taxon>
    </lineage>
</organism>
<gene>
    <name evidence="2 4" type="ORF">CBG06517</name>
    <name evidence="2" type="ORF">CBG_06517</name>
</gene>
<dbReference type="GeneID" id="8589445"/>
<feature type="domain" description="Phlebovirus glycoprotein G2 fusion" evidence="1">
    <location>
        <begin position="1"/>
        <end position="120"/>
    </location>
</feature>
<feature type="non-terminal residue" evidence="2">
    <location>
        <position position="1"/>
    </location>
</feature>
<name>A8X2F0_CAEBR</name>
<dbReference type="InterPro" id="IPR009878">
    <property type="entry name" value="Phlebovirus_G2_fusion"/>
</dbReference>
<dbReference type="OMA" id="CADINST"/>
<proteinExistence type="predicted"/>
<protein>
    <submittedName>
        <fullName evidence="2">Protein CBG06517</fullName>
    </submittedName>
</protein>